<accession>A0ABT6G2B0</accession>
<organism evidence="2 3">
    <name type="scientific">Winogradskyella marincola</name>
    <dbReference type="NCBI Taxonomy" id="3037795"/>
    <lineage>
        <taxon>Bacteria</taxon>
        <taxon>Pseudomonadati</taxon>
        <taxon>Bacteroidota</taxon>
        <taxon>Flavobacteriia</taxon>
        <taxon>Flavobacteriales</taxon>
        <taxon>Flavobacteriaceae</taxon>
        <taxon>Winogradskyella</taxon>
    </lineage>
</organism>
<evidence type="ECO:0000256" key="1">
    <source>
        <dbReference type="SAM" id="Phobius"/>
    </source>
</evidence>
<evidence type="ECO:0008006" key="4">
    <source>
        <dbReference type="Google" id="ProtNLM"/>
    </source>
</evidence>
<keyword evidence="1" id="KW-1133">Transmembrane helix</keyword>
<gene>
    <name evidence="2" type="ORF">P7122_09250</name>
</gene>
<proteinExistence type="predicted"/>
<protein>
    <recommendedName>
        <fullName evidence="4">Zinc ribbon domain-containing protein</fullName>
    </recommendedName>
</protein>
<dbReference type="RefSeq" id="WP_278005504.1">
    <property type="nucleotide sequence ID" value="NZ_JARSBN010000004.1"/>
</dbReference>
<reference evidence="2 3" key="1">
    <citation type="submission" date="2023-03" db="EMBL/GenBank/DDBJ databases">
        <title>Strain YYF002 represents a novel species in the genus Winogradskyella isolated from seawater.</title>
        <authorList>
            <person name="Fu Z.-Y."/>
        </authorList>
    </citation>
    <scope>NUCLEOTIDE SEQUENCE [LARGE SCALE GENOMIC DNA]</scope>
    <source>
        <strain evidence="2 3">YYF002</strain>
    </source>
</reference>
<keyword evidence="1" id="KW-0472">Membrane</keyword>
<dbReference type="EMBL" id="JARSBN010000004">
    <property type="protein sequence ID" value="MDG4716057.1"/>
    <property type="molecule type" value="Genomic_DNA"/>
</dbReference>
<comment type="caution">
    <text evidence="2">The sequence shown here is derived from an EMBL/GenBank/DDBJ whole genome shotgun (WGS) entry which is preliminary data.</text>
</comment>
<feature type="transmembrane region" description="Helical" evidence="1">
    <location>
        <begin position="117"/>
        <end position="136"/>
    </location>
</feature>
<keyword evidence="3" id="KW-1185">Reference proteome</keyword>
<evidence type="ECO:0000313" key="2">
    <source>
        <dbReference type="EMBL" id="MDG4716057.1"/>
    </source>
</evidence>
<feature type="transmembrane region" description="Helical" evidence="1">
    <location>
        <begin position="142"/>
        <end position="162"/>
    </location>
</feature>
<feature type="transmembrane region" description="Helical" evidence="1">
    <location>
        <begin position="69"/>
        <end position="86"/>
    </location>
</feature>
<keyword evidence="1" id="KW-0812">Transmembrane</keyword>
<evidence type="ECO:0000313" key="3">
    <source>
        <dbReference type="Proteomes" id="UP001529085"/>
    </source>
</evidence>
<sequence>MEEVPSINTQETSCTICKTSMDLEDIYCSECGYPEKGNEREIALFHARRAMQKNQNMDAGKKIRSARNILYVMAGIVLVIGFFDFFQSQDVGVLITNAILGIIYLLLGAWTSKKPLAALLLGLFLYLTTIIISAIFDPSTILRGIILKIIITVYLGVGVYSASSIKK</sequence>
<dbReference type="Proteomes" id="UP001529085">
    <property type="component" value="Unassembled WGS sequence"/>
</dbReference>
<name>A0ABT6G2B0_9FLAO</name>
<feature type="transmembrane region" description="Helical" evidence="1">
    <location>
        <begin position="92"/>
        <end position="110"/>
    </location>
</feature>